<keyword evidence="1" id="KW-0732">Signal</keyword>
<dbReference type="AlphaFoldDB" id="A0AAV6W452"/>
<dbReference type="EMBL" id="WHWC01000018">
    <property type="protein sequence ID" value="KAG8365219.1"/>
    <property type="molecule type" value="Genomic_DNA"/>
</dbReference>
<evidence type="ECO:0000313" key="3">
    <source>
        <dbReference type="Proteomes" id="UP000826271"/>
    </source>
</evidence>
<organism evidence="2 3">
    <name type="scientific">Buddleja alternifolia</name>
    <dbReference type="NCBI Taxonomy" id="168488"/>
    <lineage>
        <taxon>Eukaryota</taxon>
        <taxon>Viridiplantae</taxon>
        <taxon>Streptophyta</taxon>
        <taxon>Embryophyta</taxon>
        <taxon>Tracheophyta</taxon>
        <taxon>Spermatophyta</taxon>
        <taxon>Magnoliopsida</taxon>
        <taxon>eudicotyledons</taxon>
        <taxon>Gunneridae</taxon>
        <taxon>Pentapetalae</taxon>
        <taxon>asterids</taxon>
        <taxon>lamiids</taxon>
        <taxon>Lamiales</taxon>
        <taxon>Scrophulariaceae</taxon>
        <taxon>Buddlejeae</taxon>
        <taxon>Buddleja</taxon>
    </lineage>
</organism>
<dbReference type="Proteomes" id="UP000826271">
    <property type="component" value="Unassembled WGS sequence"/>
</dbReference>
<reference evidence="2" key="1">
    <citation type="submission" date="2019-10" db="EMBL/GenBank/DDBJ databases">
        <authorList>
            <person name="Zhang R."/>
            <person name="Pan Y."/>
            <person name="Wang J."/>
            <person name="Ma R."/>
            <person name="Yu S."/>
        </authorList>
    </citation>
    <scope>NUCLEOTIDE SEQUENCE</scope>
    <source>
        <strain evidence="2">LA-IB0</strain>
        <tissue evidence="2">Leaf</tissue>
    </source>
</reference>
<feature type="signal peptide" evidence="1">
    <location>
        <begin position="1"/>
        <end position="23"/>
    </location>
</feature>
<evidence type="ECO:0000256" key="1">
    <source>
        <dbReference type="SAM" id="SignalP"/>
    </source>
</evidence>
<sequence>MRLLNALILIVLLLILMSTKVDAPSVDETLHHRRDNGSFKIPIVLSHSLRIKPKNSKPKSRLQDELELGKVVLNMLDTLFGRGVQTSAMEEEAYEEIEEEAPKDETEI</sequence>
<name>A0AAV6W452_9LAMI</name>
<evidence type="ECO:0000313" key="2">
    <source>
        <dbReference type="EMBL" id="KAG8365219.1"/>
    </source>
</evidence>
<keyword evidence="3" id="KW-1185">Reference proteome</keyword>
<protein>
    <submittedName>
        <fullName evidence="2">Uncharacterized protein</fullName>
    </submittedName>
</protein>
<comment type="caution">
    <text evidence="2">The sequence shown here is derived from an EMBL/GenBank/DDBJ whole genome shotgun (WGS) entry which is preliminary data.</text>
</comment>
<accession>A0AAV6W452</accession>
<feature type="chain" id="PRO_5043529443" evidence="1">
    <location>
        <begin position="24"/>
        <end position="108"/>
    </location>
</feature>
<gene>
    <name evidence="2" type="ORF">BUALT_Bualt18G0081600</name>
</gene>
<proteinExistence type="predicted"/>